<evidence type="ECO:0000313" key="10">
    <source>
        <dbReference type="Proteomes" id="UP000189462"/>
    </source>
</evidence>
<dbReference type="CDD" id="cd06261">
    <property type="entry name" value="TM_PBP2"/>
    <property type="match status" value="1"/>
</dbReference>
<evidence type="ECO:0000256" key="1">
    <source>
        <dbReference type="ARBA" id="ARBA00004651"/>
    </source>
</evidence>
<dbReference type="AlphaFoldDB" id="A0A1V3NR33"/>
<keyword evidence="5 7" id="KW-1133">Transmembrane helix</keyword>
<sequence>MTALRHSEARVGWWLTVPALAGLAAFILLPFVLAVMLSFTNLRMGSPLPVAFVGLDNYRLAFGEPAFRQGLFNNVLFALIVVPVQTALGLGLAVMLNNRFHGRWLFRTLFFMPVVFPLSLVAVVWVLIFAPGPDGVLNAVLGALTLGVWEPRDFLNDPAWALPAIMVTSIWQGAGFQMVILLAGLQAIPRQLYEAAAVDGAGALRRFLHVTLPGLRNPLIFVVIVTTILSFRVFDQVRIMTRGGPQDASTTVIHEVVRHAFDQGQVAPAAAMSVVFFLIVLAVTLALRSLMRQQGTVR</sequence>
<dbReference type="OrthoDB" id="9785347at2"/>
<evidence type="ECO:0000256" key="6">
    <source>
        <dbReference type="ARBA" id="ARBA00023136"/>
    </source>
</evidence>
<dbReference type="SUPFAM" id="SSF160964">
    <property type="entry name" value="MalF N-terminal region-like"/>
    <property type="match status" value="1"/>
</dbReference>
<evidence type="ECO:0000256" key="4">
    <source>
        <dbReference type="ARBA" id="ARBA00022692"/>
    </source>
</evidence>
<evidence type="ECO:0000256" key="3">
    <source>
        <dbReference type="ARBA" id="ARBA00022475"/>
    </source>
</evidence>
<evidence type="ECO:0000259" key="8">
    <source>
        <dbReference type="PROSITE" id="PS50928"/>
    </source>
</evidence>
<feature type="domain" description="ABC transmembrane type-1" evidence="8">
    <location>
        <begin position="71"/>
        <end position="287"/>
    </location>
</feature>
<keyword evidence="4 7" id="KW-0812">Transmembrane</keyword>
<dbReference type="PANTHER" id="PTHR30193:SF37">
    <property type="entry name" value="INNER MEMBRANE ABC TRANSPORTER PERMEASE PROTEIN YCJO"/>
    <property type="match status" value="1"/>
</dbReference>
<comment type="similarity">
    <text evidence="7">Belongs to the binding-protein-dependent transport system permease family.</text>
</comment>
<dbReference type="EMBL" id="MVBK01000019">
    <property type="protein sequence ID" value="OOG27557.1"/>
    <property type="molecule type" value="Genomic_DNA"/>
</dbReference>
<keyword evidence="3" id="KW-1003">Cell membrane</keyword>
<protein>
    <submittedName>
        <fullName evidence="9">ABC transporter permease</fullName>
    </submittedName>
</protein>
<keyword evidence="2 7" id="KW-0813">Transport</keyword>
<evidence type="ECO:0000256" key="7">
    <source>
        <dbReference type="RuleBase" id="RU363032"/>
    </source>
</evidence>
<feature type="transmembrane region" description="Helical" evidence="7">
    <location>
        <begin position="108"/>
        <end position="130"/>
    </location>
</feature>
<evidence type="ECO:0000313" key="9">
    <source>
        <dbReference type="EMBL" id="OOG27557.1"/>
    </source>
</evidence>
<evidence type="ECO:0000256" key="5">
    <source>
        <dbReference type="ARBA" id="ARBA00022989"/>
    </source>
</evidence>
<evidence type="ECO:0000256" key="2">
    <source>
        <dbReference type="ARBA" id="ARBA00022448"/>
    </source>
</evidence>
<dbReference type="InterPro" id="IPR035906">
    <property type="entry name" value="MetI-like_sf"/>
</dbReference>
<organism evidence="9 10">
    <name type="scientific">Thioalkalivibrio denitrificans</name>
    <dbReference type="NCBI Taxonomy" id="108003"/>
    <lineage>
        <taxon>Bacteria</taxon>
        <taxon>Pseudomonadati</taxon>
        <taxon>Pseudomonadota</taxon>
        <taxon>Gammaproteobacteria</taxon>
        <taxon>Chromatiales</taxon>
        <taxon>Ectothiorhodospiraceae</taxon>
        <taxon>Thioalkalivibrio</taxon>
    </lineage>
</organism>
<feature type="transmembrane region" description="Helical" evidence="7">
    <location>
        <begin position="160"/>
        <end position="183"/>
    </location>
</feature>
<dbReference type="InterPro" id="IPR000515">
    <property type="entry name" value="MetI-like"/>
</dbReference>
<dbReference type="STRING" id="108003.B1C78_03550"/>
<reference evidence="9 10" key="1">
    <citation type="submission" date="2017-02" db="EMBL/GenBank/DDBJ databases">
        <title>Genomic diversity within the haloalkaliphilic genus Thioalkalivibrio.</title>
        <authorList>
            <person name="Ahn A.-C."/>
            <person name="Meier-Kolthoff J."/>
            <person name="Overmars L."/>
            <person name="Richter M."/>
            <person name="Woyke T."/>
            <person name="Sorokin D.Y."/>
            <person name="Muyzer G."/>
        </authorList>
    </citation>
    <scope>NUCLEOTIDE SEQUENCE [LARGE SCALE GENOMIC DNA]</scope>
    <source>
        <strain evidence="9 10">ALJD</strain>
    </source>
</reference>
<keyword evidence="6 7" id="KW-0472">Membrane</keyword>
<comment type="caution">
    <text evidence="9">The sequence shown here is derived from an EMBL/GenBank/DDBJ whole genome shotgun (WGS) entry which is preliminary data.</text>
</comment>
<name>A0A1V3NR33_9GAMM</name>
<dbReference type="InterPro" id="IPR051393">
    <property type="entry name" value="ABC_transporter_permease"/>
</dbReference>
<dbReference type="GO" id="GO:0055085">
    <property type="term" value="P:transmembrane transport"/>
    <property type="evidence" value="ECO:0007669"/>
    <property type="project" value="InterPro"/>
</dbReference>
<dbReference type="Proteomes" id="UP000189462">
    <property type="component" value="Unassembled WGS sequence"/>
</dbReference>
<proteinExistence type="inferred from homology"/>
<feature type="transmembrane region" description="Helical" evidence="7">
    <location>
        <begin position="75"/>
        <end position="96"/>
    </location>
</feature>
<keyword evidence="10" id="KW-1185">Reference proteome</keyword>
<comment type="subcellular location">
    <subcellularLocation>
        <location evidence="1 7">Cell membrane</location>
        <topology evidence="1 7">Multi-pass membrane protein</topology>
    </subcellularLocation>
</comment>
<feature type="transmembrane region" description="Helical" evidence="7">
    <location>
        <begin position="215"/>
        <end position="234"/>
    </location>
</feature>
<dbReference type="Gene3D" id="1.10.3720.10">
    <property type="entry name" value="MetI-like"/>
    <property type="match status" value="1"/>
</dbReference>
<gene>
    <name evidence="9" type="ORF">B1C78_03550</name>
</gene>
<dbReference type="Pfam" id="PF00528">
    <property type="entry name" value="BPD_transp_1"/>
    <property type="match status" value="1"/>
</dbReference>
<accession>A0A1V3NR33</accession>
<dbReference type="PANTHER" id="PTHR30193">
    <property type="entry name" value="ABC TRANSPORTER PERMEASE PROTEIN"/>
    <property type="match status" value="1"/>
</dbReference>
<dbReference type="SUPFAM" id="SSF161098">
    <property type="entry name" value="MetI-like"/>
    <property type="match status" value="1"/>
</dbReference>
<dbReference type="RefSeq" id="WP_077277761.1">
    <property type="nucleotide sequence ID" value="NZ_MVBK01000019.1"/>
</dbReference>
<feature type="transmembrane region" description="Helical" evidence="7">
    <location>
        <begin position="12"/>
        <end position="39"/>
    </location>
</feature>
<dbReference type="GO" id="GO:0005886">
    <property type="term" value="C:plasma membrane"/>
    <property type="evidence" value="ECO:0007669"/>
    <property type="project" value="UniProtKB-SubCell"/>
</dbReference>
<feature type="transmembrane region" description="Helical" evidence="7">
    <location>
        <begin position="266"/>
        <end position="287"/>
    </location>
</feature>
<dbReference type="PROSITE" id="PS50928">
    <property type="entry name" value="ABC_TM1"/>
    <property type="match status" value="1"/>
</dbReference>